<dbReference type="Pfam" id="PF05670">
    <property type="entry name" value="NFACT-R_1"/>
    <property type="match status" value="1"/>
</dbReference>
<sequence>MDCHVFRRLCDELAPALMGCRIEKIHRPAKDVTLFTLYGTVGKRFLFFRAGRKAPFLFLSTHKIPVGSAPPADIMRLRKYLADRRIIDVLPDWVGRRLYLHVNADTECWLTLDLREGPSLLFDAPPEPEIPAWPDPAHWAEACEGDGWRNWPVITPPLRRTLPLLPPDEQSALLLDLEAGGGDLFLYENAAGERELSAWPLPPERRRDADGTPREELVVEDAIRACAAAGEAQVLRGIAALSRAEAAKPHQAEANRLRKLLLKLESEKKRLSDMVAAQDAARLLQSQLYRFSAEEKHASVTLDGAGGPVDLALDPRLTVRENMASLFHKASRGKRGLSMLEGRFAAVQADLARAEQAGLMAQAATSAPTPANAPSPAAPQFRAPELPKNVQPFRSSDGFLLLRGRDAKGNAQLLKLAAPHDLWMHTGGGPGAHILIRRDHAAQEIPSRTISEAAILSVLKSWRKDETQVDVIAALAKFVHPIRGAKPGTVRIDRMEPAIIVTPDPSLEEKLAL</sequence>
<dbReference type="InterPro" id="IPR051608">
    <property type="entry name" value="RQC_Subunit_NEMF"/>
</dbReference>
<organism evidence="2 3">
    <name type="scientific">Bilophila wadsworthia (strain 3_1_6)</name>
    <dbReference type="NCBI Taxonomy" id="563192"/>
    <lineage>
        <taxon>Bacteria</taxon>
        <taxon>Pseudomonadati</taxon>
        <taxon>Thermodesulfobacteriota</taxon>
        <taxon>Desulfovibrionia</taxon>
        <taxon>Desulfovibrionales</taxon>
        <taxon>Desulfovibrionaceae</taxon>
        <taxon>Bilophila</taxon>
    </lineage>
</organism>
<dbReference type="OrthoDB" id="9766163at2"/>
<evidence type="ECO:0000313" key="3">
    <source>
        <dbReference type="Proteomes" id="UP000006034"/>
    </source>
</evidence>
<dbReference type="GO" id="GO:0000049">
    <property type="term" value="F:tRNA binding"/>
    <property type="evidence" value="ECO:0007669"/>
    <property type="project" value="TreeGrafter"/>
</dbReference>
<dbReference type="InterPro" id="IPR008532">
    <property type="entry name" value="NFACT_RNA-bd"/>
</dbReference>
<comment type="caution">
    <text evidence="2">The sequence shown here is derived from an EMBL/GenBank/DDBJ whole genome shotgun (WGS) entry which is preliminary data.</text>
</comment>
<gene>
    <name evidence="2" type="ORF">HMPREF0179_00869</name>
</gene>
<protein>
    <recommendedName>
        <fullName evidence="1">NFACT RNA-binding domain-containing protein</fullName>
    </recommendedName>
</protein>
<dbReference type="GeneID" id="78086005"/>
<dbReference type="Gene3D" id="2.30.310.10">
    <property type="entry name" value="ibrinogen binding protein from staphylococcus aureus domain"/>
    <property type="match status" value="1"/>
</dbReference>
<feature type="domain" description="NFACT RNA-binding" evidence="1">
    <location>
        <begin position="393"/>
        <end position="476"/>
    </location>
</feature>
<name>E5Y3V8_BILW3</name>
<accession>E5Y3V8</accession>
<reference evidence="2 3" key="2">
    <citation type="submission" date="2013-04" db="EMBL/GenBank/DDBJ databases">
        <title>The Genome Sequence of Bilophila wadsworthia 3_1_6.</title>
        <authorList>
            <consortium name="The Broad Institute Genomics Platform"/>
            <person name="Earl A."/>
            <person name="Ward D."/>
            <person name="Feldgarden M."/>
            <person name="Gevers D."/>
            <person name="Sibley C."/>
            <person name="Strauss J."/>
            <person name="Allen-Vercoe E."/>
            <person name="Walker B."/>
            <person name="Young S."/>
            <person name="Zeng Q."/>
            <person name="Gargeya S."/>
            <person name="Fitzgerald M."/>
            <person name="Haas B."/>
            <person name="Abouelleil A."/>
            <person name="Allen A.W."/>
            <person name="Alvarado L."/>
            <person name="Arachchi H.M."/>
            <person name="Berlin A.M."/>
            <person name="Chapman S.B."/>
            <person name="Gainer-Dewar J."/>
            <person name="Goldberg J."/>
            <person name="Griggs A."/>
            <person name="Gujja S."/>
            <person name="Hansen M."/>
            <person name="Howarth C."/>
            <person name="Imamovic A."/>
            <person name="Ireland A."/>
            <person name="Larimer J."/>
            <person name="McCowan C."/>
            <person name="Murphy C."/>
            <person name="Pearson M."/>
            <person name="Poon T.W."/>
            <person name="Priest M."/>
            <person name="Roberts A."/>
            <person name="Saif S."/>
            <person name="Shea T."/>
            <person name="Sisk P."/>
            <person name="Sykes S."/>
            <person name="Wortman J."/>
            <person name="Nusbaum C."/>
            <person name="Birren B."/>
        </authorList>
    </citation>
    <scope>NUCLEOTIDE SEQUENCE [LARGE SCALE GENOMIC DNA]</scope>
    <source>
        <strain evidence="2 3">3_1_6</strain>
    </source>
</reference>
<dbReference type="EMBL" id="ADCP02000001">
    <property type="protein sequence ID" value="EFV45336.1"/>
    <property type="molecule type" value="Genomic_DNA"/>
</dbReference>
<reference evidence="2 3" key="1">
    <citation type="submission" date="2010-10" db="EMBL/GenBank/DDBJ databases">
        <authorList>
            <consortium name="The Broad Institute Genome Sequencing Platform"/>
            <person name="Ward D."/>
            <person name="Earl A."/>
            <person name="Feldgarden M."/>
            <person name="Young S.K."/>
            <person name="Gargeya S."/>
            <person name="Zeng Q."/>
            <person name="Alvarado L."/>
            <person name="Berlin A."/>
            <person name="Bochicchio J."/>
            <person name="Chapman S.B."/>
            <person name="Chen Z."/>
            <person name="Freedman E."/>
            <person name="Gellesch M."/>
            <person name="Goldberg J."/>
            <person name="Griggs A."/>
            <person name="Gujja S."/>
            <person name="Heilman E."/>
            <person name="Heiman D."/>
            <person name="Howarth C."/>
            <person name="Mehta T."/>
            <person name="Neiman D."/>
            <person name="Pearson M."/>
            <person name="Roberts A."/>
            <person name="Saif S."/>
            <person name="Shea T."/>
            <person name="Shenoy N."/>
            <person name="Sisk P."/>
            <person name="Stolte C."/>
            <person name="Sykes S."/>
            <person name="White J."/>
            <person name="Yandava C."/>
            <person name="Allen-Vercoe E."/>
            <person name="Sibley C."/>
            <person name="Ambrose C.E."/>
            <person name="Strauss J."/>
            <person name="Daigneault M."/>
            <person name="Haas B."/>
            <person name="Nusbaum C."/>
            <person name="Birren B."/>
        </authorList>
    </citation>
    <scope>NUCLEOTIDE SEQUENCE [LARGE SCALE GENOMIC DNA]</scope>
    <source>
        <strain evidence="2 3">3_1_6</strain>
    </source>
</reference>
<dbReference type="PANTHER" id="PTHR15239">
    <property type="entry name" value="NUCLEAR EXPORT MEDIATOR FACTOR NEMF"/>
    <property type="match status" value="1"/>
</dbReference>
<dbReference type="GO" id="GO:1990112">
    <property type="term" value="C:RQC complex"/>
    <property type="evidence" value="ECO:0007669"/>
    <property type="project" value="TreeGrafter"/>
</dbReference>
<dbReference type="GO" id="GO:0043023">
    <property type="term" value="F:ribosomal large subunit binding"/>
    <property type="evidence" value="ECO:0007669"/>
    <property type="project" value="TreeGrafter"/>
</dbReference>
<dbReference type="STRING" id="563192.HMPREF0179_00869"/>
<dbReference type="HOGENOM" id="CLU_509711_0_0_7"/>
<dbReference type="RefSeq" id="WP_005025397.1">
    <property type="nucleotide sequence ID" value="NZ_KE150238.1"/>
</dbReference>
<dbReference type="GO" id="GO:0072344">
    <property type="term" value="P:rescue of stalled ribosome"/>
    <property type="evidence" value="ECO:0007669"/>
    <property type="project" value="TreeGrafter"/>
</dbReference>
<dbReference type="Proteomes" id="UP000006034">
    <property type="component" value="Unassembled WGS sequence"/>
</dbReference>
<dbReference type="eggNOG" id="COG1293">
    <property type="taxonomic scope" value="Bacteria"/>
</dbReference>
<evidence type="ECO:0000313" key="2">
    <source>
        <dbReference type="EMBL" id="EFV45336.1"/>
    </source>
</evidence>
<dbReference type="PANTHER" id="PTHR15239:SF6">
    <property type="entry name" value="RIBOSOME QUALITY CONTROL COMPLEX SUBUNIT NEMF"/>
    <property type="match status" value="1"/>
</dbReference>
<dbReference type="AlphaFoldDB" id="E5Y3V8"/>
<keyword evidence="3" id="KW-1185">Reference proteome</keyword>
<proteinExistence type="predicted"/>
<evidence type="ECO:0000259" key="1">
    <source>
        <dbReference type="Pfam" id="PF05670"/>
    </source>
</evidence>